<dbReference type="InterPro" id="IPR029044">
    <property type="entry name" value="Nucleotide-diphossugar_trans"/>
</dbReference>
<sequence>MSFSIIIATFNADKVLDRALKSILEAKVPDTEIIIIDGGSKDQTINIIKKYASDISYWITEKDNGIYDAWNKGVKAATKNWIMFLGADDILLPDALIKYSAFLKEHNKDNKLQFVSSRMQLTDVSGKVLRTHGWPWQWPDCLKTTTIAHPGSLHSKALFETYGYFDISYKSAGDFEFLIRPKEKMVSAFMNEVTVIMQEGGISDSPVGIFEHCKAAIITGGYSPLSAYFYTYLTYFKFRTKKLLRKAGVNAYIRK</sequence>
<gene>
    <name evidence="2" type="ORF">DYBT9275_01613</name>
</gene>
<organism evidence="2 3">
    <name type="scientific">Dyadobacter helix</name>
    <dbReference type="NCBI Taxonomy" id="2822344"/>
    <lineage>
        <taxon>Bacteria</taxon>
        <taxon>Pseudomonadati</taxon>
        <taxon>Bacteroidota</taxon>
        <taxon>Cytophagia</taxon>
        <taxon>Cytophagales</taxon>
        <taxon>Spirosomataceae</taxon>
        <taxon>Dyadobacter</taxon>
    </lineage>
</organism>
<evidence type="ECO:0000313" key="2">
    <source>
        <dbReference type="EMBL" id="CAG4995340.1"/>
    </source>
</evidence>
<dbReference type="Pfam" id="PF00535">
    <property type="entry name" value="Glycos_transf_2"/>
    <property type="match status" value="1"/>
</dbReference>
<name>A0A916J998_9BACT</name>
<feature type="domain" description="Glycosyltransferase 2-like" evidence="1">
    <location>
        <begin position="4"/>
        <end position="117"/>
    </location>
</feature>
<evidence type="ECO:0000259" key="1">
    <source>
        <dbReference type="Pfam" id="PF00535"/>
    </source>
</evidence>
<dbReference type="EMBL" id="CAJRAF010000001">
    <property type="protein sequence ID" value="CAG4995340.1"/>
    <property type="molecule type" value="Genomic_DNA"/>
</dbReference>
<dbReference type="PANTHER" id="PTHR22916">
    <property type="entry name" value="GLYCOSYLTRANSFERASE"/>
    <property type="match status" value="1"/>
</dbReference>
<dbReference type="InterPro" id="IPR001173">
    <property type="entry name" value="Glyco_trans_2-like"/>
</dbReference>
<dbReference type="GO" id="GO:0016758">
    <property type="term" value="F:hexosyltransferase activity"/>
    <property type="evidence" value="ECO:0007669"/>
    <property type="project" value="UniProtKB-ARBA"/>
</dbReference>
<dbReference type="RefSeq" id="WP_215238243.1">
    <property type="nucleotide sequence ID" value="NZ_CAJRAF010000001.1"/>
</dbReference>
<protein>
    <submittedName>
        <fullName evidence="2">PGL/p-HBAD biosynthesis glycosyltransferase</fullName>
        <ecNumber evidence="2">2.4.1.-</ecNumber>
    </submittedName>
</protein>
<evidence type="ECO:0000313" key="3">
    <source>
        <dbReference type="Proteomes" id="UP000680038"/>
    </source>
</evidence>
<accession>A0A916J998</accession>
<keyword evidence="2" id="KW-0328">Glycosyltransferase</keyword>
<dbReference type="SUPFAM" id="SSF53448">
    <property type="entry name" value="Nucleotide-diphospho-sugar transferases"/>
    <property type="match status" value="1"/>
</dbReference>
<comment type="caution">
    <text evidence="2">The sequence shown here is derived from an EMBL/GenBank/DDBJ whole genome shotgun (WGS) entry which is preliminary data.</text>
</comment>
<dbReference type="PANTHER" id="PTHR22916:SF65">
    <property type="entry name" value="SLR1065 PROTEIN"/>
    <property type="match status" value="1"/>
</dbReference>
<dbReference type="CDD" id="cd06433">
    <property type="entry name" value="GT_2_WfgS_like"/>
    <property type="match status" value="1"/>
</dbReference>
<keyword evidence="3" id="KW-1185">Reference proteome</keyword>
<keyword evidence="2" id="KW-0808">Transferase</keyword>
<proteinExistence type="predicted"/>
<dbReference type="AlphaFoldDB" id="A0A916J998"/>
<reference evidence="2" key="1">
    <citation type="submission" date="2021-04" db="EMBL/GenBank/DDBJ databases">
        <authorList>
            <person name="Rodrigo-Torres L."/>
            <person name="Arahal R. D."/>
            <person name="Lucena T."/>
        </authorList>
    </citation>
    <scope>NUCLEOTIDE SEQUENCE</scope>
    <source>
        <strain evidence="2">CECT 9275</strain>
    </source>
</reference>
<dbReference type="EC" id="2.4.1.-" evidence="2"/>
<dbReference type="Gene3D" id="3.90.550.10">
    <property type="entry name" value="Spore Coat Polysaccharide Biosynthesis Protein SpsA, Chain A"/>
    <property type="match status" value="1"/>
</dbReference>
<dbReference type="Proteomes" id="UP000680038">
    <property type="component" value="Unassembled WGS sequence"/>
</dbReference>